<keyword evidence="2" id="KW-1185">Reference proteome</keyword>
<accession>A0ACC3SG27</accession>
<sequence>MGKFPQLRYRSPFVQNIIAGICVGFSAGIYVALNLLGAGGGRPDSAQVVQIVNATLYFDEIGSRGFPIAAGVIIGIGAGMVFITAGYIQLAYPEEKEKGMYITTAVNLQAMGSVIGGIIPVIINRDSATSAGVPRSVYISFIVIMFFAGLSGLLLLPPHKLTRDDGSVVAVDKARGPWEELKANLLIFTDWKLMIMLPAFIPAECFLVYSGSVNAFHNDLRARSLLSFMAVVLQIPCGLGLQWILDHKVWGRRKRGLIGLTVVAVPLMAAWIWEIIRVRGYNRHETSSQPIDWSDPEFGWIFVLFMLTWISSSLWQYLIMYFLGAMSNSPVKLAHYSGVFRGVLGAGEAVCFGLDSIEIPFVKEAGGIFAFYAAGVIVFYYLAWFHIDETNYFKDGETGVIVPNHILEEKGLQGIPAEDSVSAEPVTEEVQEKK</sequence>
<organism evidence="1 2">
    <name type="scientific">Zalaria obscura</name>
    <dbReference type="NCBI Taxonomy" id="2024903"/>
    <lineage>
        <taxon>Eukaryota</taxon>
        <taxon>Fungi</taxon>
        <taxon>Dikarya</taxon>
        <taxon>Ascomycota</taxon>
        <taxon>Pezizomycotina</taxon>
        <taxon>Dothideomycetes</taxon>
        <taxon>Dothideomycetidae</taxon>
        <taxon>Dothideales</taxon>
        <taxon>Zalariaceae</taxon>
        <taxon>Zalaria</taxon>
    </lineage>
</organism>
<reference evidence="1" key="1">
    <citation type="submission" date="2024-02" db="EMBL/GenBank/DDBJ databases">
        <title>Metagenome Assembled Genome of Zalaria obscura JY119.</title>
        <authorList>
            <person name="Vighnesh L."/>
            <person name="Jagadeeshwari U."/>
            <person name="Venkata Ramana C."/>
            <person name="Sasikala C."/>
        </authorList>
    </citation>
    <scope>NUCLEOTIDE SEQUENCE</scope>
    <source>
        <strain evidence="1">JY119</strain>
    </source>
</reference>
<protein>
    <submittedName>
        <fullName evidence="1">Uncharacterized protein</fullName>
    </submittedName>
</protein>
<evidence type="ECO:0000313" key="2">
    <source>
        <dbReference type="Proteomes" id="UP001320706"/>
    </source>
</evidence>
<comment type="caution">
    <text evidence="1">The sequence shown here is derived from an EMBL/GenBank/DDBJ whole genome shotgun (WGS) entry which is preliminary data.</text>
</comment>
<dbReference type="EMBL" id="JAMKPW020000012">
    <property type="protein sequence ID" value="KAK8212782.1"/>
    <property type="molecule type" value="Genomic_DNA"/>
</dbReference>
<gene>
    <name evidence="1" type="ORF">M8818_002947</name>
</gene>
<name>A0ACC3SG27_9PEZI</name>
<proteinExistence type="predicted"/>
<dbReference type="Proteomes" id="UP001320706">
    <property type="component" value="Unassembled WGS sequence"/>
</dbReference>
<evidence type="ECO:0000313" key="1">
    <source>
        <dbReference type="EMBL" id="KAK8212782.1"/>
    </source>
</evidence>